<accession>A0ABW5DJK9</accession>
<evidence type="ECO:0000256" key="1">
    <source>
        <dbReference type="ARBA" id="ARBA00006479"/>
    </source>
</evidence>
<dbReference type="PANTHER" id="PTHR18964">
    <property type="entry name" value="ROK (REPRESSOR, ORF, KINASE) FAMILY"/>
    <property type="match status" value="1"/>
</dbReference>
<sequence>MIFGFDIGGTTIRGAEVLPGLDLGPVRRAPTPARDFDAFVSTLRDMIAAASARPEAIAISLPGVMNPATREALCANIPCLNGRRVEEDLASALGLPVVVANDADCFTVAEARAGAGRGHRIVFGAILGTGIGGGLVVDGRLINATGGFAGEWGHAPIAARMAGNPPVEMPRLRCGCGLEGCLETLGSARGIERLDAHFHARTLAAEDIIAAAEAGDPLSRRTVGWFVEIVSAPLAMVVNVTGATIVPVGGGLSNAPSLLQAIDEAVRAFTLCRFSEPVVVRGQCRHEPGIIGAALLAGVDGTA</sequence>
<comment type="caution">
    <text evidence="2">The sequence shown here is derived from an EMBL/GenBank/DDBJ whole genome shotgun (WGS) entry which is preliminary data.</text>
</comment>
<dbReference type="Gene3D" id="3.30.420.40">
    <property type="match status" value="2"/>
</dbReference>
<dbReference type="InterPro" id="IPR000600">
    <property type="entry name" value="ROK"/>
</dbReference>
<gene>
    <name evidence="2" type="ORF">ACFSMZ_13160</name>
</gene>
<keyword evidence="3" id="KW-1185">Reference proteome</keyword>
<proteinExistence type="inferred from homology"/>
<reference evidence="3" key="1">
    <citation type="journal article" date="2019" name="Int. J. Syst. Evol. Microbiol.">
        <title>The Global Catalogue of Microorganisms (GCM) 10K type strain sequencing project: providing services to taxonomists for standard genome sequencing and annotation.</title>
        <authorList>
            <consortium name="The Broad Institute Genomics Platform"/>
            <consortium name="The Broad Institute Genome Sequencing Center for Infectious Disease"/>
            <person name="Wu L."/>
            <person name="Ma J."/>
        </authorList>
    </citation>
    <scope>NUCLEOTIDE SEQUENCE [LARGE SCALE GENOMIC DNA]</scope>
    <source>
        <strain evidence="3">KCTC 23707</strain>
    </source>
</reference>
<dbReference type="RefSeq" id="WP_345099904.1">
    <property type="nucleotide sequence ID" value="NZ_BAABGS010000072.1"/>
</dbReference>
<dbReference type="Pfam" id="PF00480">
    <property type="entry name" value="ROK"/>
    <property type="match status" value="1"/>
</dbReference>
<evidence type="ECO:0000313" key="2">
    <source>
        <dbReference type="EMBL" id="MFD2260703.1"/>
    </source>
</evidence>
<comment type="similarity">
    <text evidence="1">Belongs to the ROK (NagC/XylR) family.</text>
</comment>
<organism evidence="2 3">
    <name type="scientific">Chelativorans composti</name>
    <dbReference type="NCBI Taxonomy" id="768533"/>
    <lineage>
        <taxon>Bacteria</taxon>
        <taxon>Pseudomonadati</taxon>
        <taxon>Pseudomonadota</taxon>
        <taxon>Alphaproteobacteria</taxon>
        <taxon>Hyphomicrobiales</taxon>
        <taxon>Phyllobacteriaceae</taxon>
        <taxon>Chelativorans</taxon>
    </lineage>
</organism>
<dbReference type="InterPro" id="IPR043129">
    <property type="entry name" value="ATPase_NBD"/>
</dbReference>
<name>A0ABW5DJK9_9HYPH</name>
<dbReference type="PANTHER" id="PTHR18964:SF149">
    <property type="entry name" value="BIFUNCTIONAL UDP-N-ACETYLGLUCOSAMINE 2-EPIMERASE_N-ACETYLMANNOSAMINE KINASE"/>
    <property type="match status" value="1"/>
</dbReference>
<dbReference type="SUPFAM" id="SSF53067">
    <property type="entry name" value="Actin-like ATPase domain"/>
    <property type="match status" value="1"/>
</dbReference>
<evidence type="ECO:0000313" key="3">
    <source>
        <dbReference type="Proteomes" id="UP001597373"/>
    </source>
</evidence>
<protein>
    <submittedName>
        <fullName evidence="2">ROK family protein</fullName>
    </submittedName>
</protein>
<dbReference type="EMBL" id="JBHUIR010000051">
    <property type="protein sequence ID" value="MFD2260703.1"/>
    <property type="molecule type" value="Genomic_DNA"/>
</dbReference>
<dbReference type="Proteomes" id="UP001597373">
    <property type="component" value="Unassembled WGS sequence"/>
</dbReference>